<protein>
    <submittedName>
        <fullName evidence="1">Uncharacterized protein</fullName>
    </submittedName>
</protein>
<evidence type="ECO:0000313" key="2">
    <source>
        <dbReference type="Proteomes" id="UP001163321"/>
    </source>
</evidence>
<sequence>MSEFDALWESLETLARDVKRPTDPLAEAPKKSSLLEKWLASVVDHYAFRQIIHDLRAQEKETMSTLNAMLEFLVARVSSLFKERSLVHCGSCKVGRQLVKLVREFLQQPHTVKKEPIELGPTRSSMVNQKRSFDALCAKGDNQRDGLFPNLSETERAVKTQKLCSLREWVFPSVEKLRMVAPVASRSRVFAEVDF</sequence>
<dbReference type="EMBL" id="CM047587">
    <property type="protein sequence ID" value="KAI9906558.1"/>
    <property type="molecule type" value="Genomic_DNA"/>
</dbReference>
<evidence type="ECO:0000313" key="1">
    <source>
        <dbReference type="EMBL" id="KAI9906558.1"/>
    </source>
</evidence>
<proteinExistence type="predicted"/>
<reference evidence="1 2" key="1">
    <citation type="journal article" date="2022" name="bioRxiv">
        <title>The genome of the oomycete Peronosclerospora sorghi, a cosmopolitan pathogen of maize and sorghum, is inflated with dispersed pseudogenes.</title>
        <authorList>
            <person name="Fletcher K."/>
            <person name="Martin F."/>
            <person name="Isakeit T."/>
            <person name="Cavanaugh K."/>
            <person name="Magill C."/>
            <person name="Michelmore R."/>
        </authorList>
    </citation>
    <scope>NUCLEOTIDE SEQUENCE [LARGE SCALE GENOMIC DNA]</scope>
    <source>
        <strain evidence="1">P6</strain>
    </source>
</reference>
<name>A0ACC0VLF2_9STRA</name>
<gene>
    <name evidence="1" type="ORF">PsorP6_016254</name>
</gene>
<keyword evidence="2" id="KW-1185">Reference proteome</keyword>
<accession>A0ACC0VLF2</accession>
<organism evidence="1 2">
    <name type="scientific">Peronosclerospora sorghi</name>
    <dbReference type="NCBI Taxonomy" id="230839"/>
    <lineage>
        <taxon>Eukaryota</taxon>
        <taxon>Sar</taxon>
        <taxon>Stramenopiles</taxon>
        <taxon>Oomycota</taxon>
        <taxon>Peronosporomycetes</taxon>
        <taxon>Peronosporales</taxon>
        <taxon>Peronosporaceae</taxon>
        <taxon>Peronosclerospora</taxon>
    </lineage>
</organism>
<comment type="caution">
    <text evidence="1">The sequence shown here is derived from an EMBL/GenBank/DDBJ whole genome shotgun (WGS) entry which is preliminary data.</text>
</comment>
<dbReference type="Proteomes" id="UP001163321">
    <property type="component" value="Chromosome 8"/>
</dbReference>